<feature type="transmembrane region" description="Helical" evidence="7">
    <location>
        <begin position="267"/>
        <end position="293"/>
    </location>
</feature>
<organism evidence="10 11">
    <name type="scientific">Metallococcus carri</name>
    <dbReference type="NCBI Taxonomy" id="1656884"/>
    <lineage>
        <taxon>Bacteria</taxon>
        <taxon>Bacillati</taxon>
        <taxon>Actinomycetota</taxon>
        <taxon>Actinomycetes</taxon>
        <taxon>Micrococcales</taxon>
        <taxon>Dermacoccaceae</taxon>
        <taxon>Metallococcus</taxon>
    </lineage>
</organism>
<dbReference type="GO" id="GO:0034775">
    <property type="term" value="P:glutathione transmembrane transport"/>
    <property type="evidence" value="ECO:0007669"/>
    <property type="project" value="InterPro"/>
</dbReference>
<dbReference type="SUPFAM" id="SSF90123">
    <property type="entry name" value="ABC transporter transmembrane region"/>
    <property type="match status" value="1"/>
</dbReference>
<keyword evidence="5 7" id="KW-1133">Transmembrane helix</keyword>
<dbReference type="Gene3D" id="3.40.50.300">
    <property type="entry name" value="P-loop containing nucleotide triphosphate hydrolases"/>
    <property type="match status" value="1"/>
</dbReference>
<dbReference type="InterPro" id="IPR011527">
    <property type="entry name" value="ABC1_TM_dom"/>
</dbReference>
<dbReference type="InterPro" id="IPR017871">
    <property type="entry name" value="ABC_transporter-like_CS"/>
</dbReference>
<dbReference type="PROSITE" id="PS00211">
    <property type="entry name" value="ABC_TRANSPORTER_1"/>
    <property type="match status" value="1"/>
</dbReference>
<comment type="caution">
    <text evidence="10">The sequence shown here is derived from an EMBL/GenBank/DDBJ whole genome shotgun (WGS) entry which is preliminary data.</text>
</comment>
<dbReference type="AlphaFoldDB" id="A0A967EBQ5"/>
<feature type="transmembrane region" description="Helical" evidence="7">
    <location>
        <begin position="127"/>
        <end position="147"/>
    </location>
</feature>
<evidence type="ECO:0000259" key="8">
    <source>
        <dbReference type="PROSITE" id="PS50893"/>
    </source>
</evidence>
<feature type="transmembrane region" description="Helical" evidence="7">
    <location>
        <begin position="12"/>
        <end position="37"/>
    </location>
</feature>
<reference evidence="10" key="1">
    <citation type="submission" date="2020-03" db="EMBL/GenBank/DDBJ databases">
        <title>Draft sequencing of Calidifontibacter sp. DB0510.</title>
        <authorList>
            <person name="Kim D.-U."/>
        </authorList>
    </citation>
    <scope>NUCLEOTIDE SEQUENCE</scope>
    <source>
        <strain evidence="10">DB0510</strain>
    </source>
</reference>
<dbReference type="PROSITE" id="PS51257">
    <property type="entry name" value="PROKAR_LIPOPROTEIN"/>
    <property type="match status" value="1"/>
</dbReference>
<feature type="domain" description="ABC transporter" evidence="8">
    <location>
        <begin position="327"/>
        <end position="546"/>
    </location>
</feature>
<dbReference type="EMBL" id="JAAOIV010000013">
    <property type="protein sequence ID" value="NHN57214.1"/>
    <property type="molecule type" value="Genomic_DNA"/>
</dbReference>
<dbReference type="SUPFAM" id="SSF52540">
    <property type="entry name" value="P-loop containing nucleoside triphosphate hydrolases"/>
    <property type="match status" value="1"/>
</dbReference>
<dbReference type="RefSeq" id="WP_166198273.1">
    <property type="nucleotide sequence ID" value="NZ_JAAOIV010000013.1"/>
</dbReference>
<dbReference type="GO" id="GO:0034040">
    <property type="term" value="F:ATPase-coupled lipid transmembrane transporter activity"/>
    <property type="evidence" value="ECO:0007669"/>
    <property type="project" value="TreeGrafter"/>
</dbReference>
<evidence type="ECO:0000256" key="6">
    <source>
        <dbReference type="ARBA" id="ARBA00023136"/>
    </source>
</evidence>
<dbReference type="Pfam" id="PF00005">
    <property type="entry name" value="ABC_tran"/>
    <property type="match status" value="1"/>
</dbReference>
<dbReference type="PROSITE" id="PS50893">
    <property type="entry name" value="ABC_TRANSPORTER_2"/>
    <property type="match status" value="1"/>
</dbReference>
<dbReference type="GO" id="GO:0016887">
    <property type="term" value="F:ATP hydrolysis activity"/>
    <property type="evidence" value="ECO:0007669"/>
    <property type="project" value="InterPro"/>
</dbReference>
<evidence type="ECO:0000259" key="9">
    <source>
        <dbReference type="PROSITE" id="PS50929"/>
    </source>
</evidence>
<keyword evidence="4" id="KW-0067">ATP-binding</keyword>
<evidence type="ECO:0000313" key="10">
    <source>
        <dbReference type="EMBL" id="NHN57214.1"/>
    </source>
</evidence>
<dbReference type="GO" id="GO:0045454">
    <property type="term" value="P:cell redox homeostasis"/>
    <property type="evidence" value="ECO:0007669"/>
    <property type="project" value="InterPro"/>
</dbReference>
<protein>
    <submittedName>
        <fullName evidence="10">Thiol reductant ABC exporter subunit CydC</fullName>
    </submittedName>
</protein>
<dbReference type="NCBIfam" id="TIGR02868">
    <property type="entry name" value="CydC"/>
    <property type="match status" value="1"/>
</dbReference>
<evidence type="ECO:0000256" key="1">
    <source>
        <dbReference type="ARBA" id="ARBA00004651"/>
    </source>
</evidence>
<gene>
    <name evidence="10" type="primary">cydC</name>
    <name evidence="10" type="ORF">G9U51_15690</name>
</gene>
<evidence type="ECO:0000256" key="4">
    <source>
        <dbReference type="ARBA" id="ARBA00022840"/>
    </source>
</evidence>
<keyword evidence="2 7" id="KW-0812">Transmembrane</keyword>
<dbReference type="Gene3D" id="1.20.1560.10">
    <property type="entry name" value="ABC transporter type 1, transmembrane domain"/>
    <property type="match status" value="1"/>
</dbReference>
<dbReference type="InterPro" id="IPR027417">
    <property type="entry name" value="P-loop_NTPase"/>
</dbReference>
<keyword evidence="6 7" id="KW-0472">Membrane</keyword>
<evidence type="ECO:0000256" key="5">
    <source>
        <dbReference type="ARBA" id="ARBA00022989"/>
    </source>
</evidence>
<dbReference type="GO" id="GO:0005524">
    <property type="term" value="F:ATP binding"/>
    <property type="evidence" value="ECO:0007669"/>
    <property type="project" value="UniProtKB-KW"/>
</dbReference>
<evidence type="ECO:0000256" key="3">
    <source>
        <dbReference type="ARBA" id="ARBA00022741"/>
    </source>
</evidence>
<proteinExistence type="predicted"/>
<dbReference type="InterPro" id="IPR003593">
    <property type="entry name" value="AAA+_ATPase"/>
</dbReference>
<keyword evidence="11" id="KW-1185">Reference proteome</keyword>
<name>A0A967EBQ5_9MICO</name>
<dbReference type="GO" id="GO:0140359">
    <property type="term" value="F:ABC-type transporter activity"/>
    <property type="evidence" value="ECO:0007669"/>
    <property type="project" value="InterPro"/>
</dbReference>
<keyword evidence="3" id="KW-0547">Nucleotide-binding</keyword>
<accession>A0A967EBQ5</accession>
<dbReference type="InterPro" id="IPR039421">
    <property type="entry name" value="Type_1_exporter"/>
</dbReference>
<dbReference type="PANTHER" id="PTHR24221:SF654">
    <property type="entry name" value="ATP-BINDING CASSETTE SUB-FAMILY B MEMBER 6"/>
    <property type="match status" value="1"/>
</dbReference>
<dbReference type="InterPro" id="IPR036640">
    <property type="entry name" value="ABC1_TM_sf"/>
</dbReference>
<feature type="transmembrane region" description="Helical" evidence="7">
    <location>
        <begin position="233"/>
        <end position="255"/>
    </location>
</feature>
<feature type="transmembrane region" description="Helical" evidence="7">
    <location>
        <begin position="153"/>
        <end position="172"/>
    </location>
</feature>
<evidence type="ECO:0000256" key="2">
    <source>
        <dbReference type="ARBA" id="ARBA00022692"/>
    </source>
</evidence>
<dbReference type="SMART" id="SM00382">
    <property type="entry name" value="AAA"/>
    <property type="match status" value="1"/>
</dbReference>
<comment type="subcellular location">
    <subcellularLocation>
        <location evidence="1">Cell membrane</location>
        <topology evidence="1">Multi-pass membrane protein</topology>
    </subcellularLocation>
</comment>
<dbReference type="InterPro" id="IPR003439">
    <property type="entry name" value="ABC_transporter-like_ATP-bd"/>
</dbReference>
<feature type="domain" description="ABC transmembrane type-1" evidence="9">
    <location>
        <begin position="14"/>
        <end position="294"/>
    </location>
</feature>
<dbReference type="InterPro" id="IPR014223">
    <property type="entry name" value="ABC_CydC/D"/>
</dbReference>
<dbReference type="Proteomes" id="UP000744769">
    <property type="component" value="Unassembled WGS sequence"/>
</dbReference>
<dbReference type="PROSITE" id="PS50929">
    <property type="entry name" value="ABC_TM1F"/>
    <property type="match status" value="1"/>
</dbReference>
<dbReference type="PANTHER" id="PTHR24221">
    <property type="entry name" value="ATP-BINDING CASSETTE SUB-FAMILY B"/>
    <property type="match status" value="1"/>
</dbReference>
<dbReference type="GO" id="GO:0005886">
    <property type="term" value="C:plasma membrane"/>
    <property type="evidence" value="ECO:0007669"/>
    <property type="project" value="UniProtKB-SubCell"/>
</dbReference>
<sequence>MKPLLQPARRIVPAGVLGGIAVACGVFLTATSGWLIVQASTRPVILTLLTAVVGVRTFGIGRPVFRYWERVISHDGALRDLAERRTETYRSLIPLTPARLGRRRRADLLTGVVRDLDDEVDVQVRSLVPLIATLVASVLAIVVAFVLLPVAGAVVAVLALCAVALGVVDGALERRGQRDVLAARGEVQRIAHLYAANTVELQAIHAVDDLARQLAEAQAAAERAARRQVLGRAVGLGGSLLLTGLGVGVMAYAVSGPLGAGALAAPVAALLVFLPLALGDVLGLVPDAVGALVRARVARRRLVGLVDQEPAVADVARERLTPAAPTLRLVDATASWTGAAEHLPPTTLTLAPGEKVLVTGANGSGKSTLLALLARQLDPSAGRYEVDGRDVRTVSLAGIRDLMAVVDDDPHLFNGTVRANLLLAQPDATDRELDAALVHAGLGRWLAGLPDGLDTQLGTGVRGLSGGERARFGIARALVSGRPVVLLDEPVAHLDRPTATAVLGDLMASADRRTVVLVSHQPVLTEAFDRVVALDASPAPPLPSSIGGSS</sequence>
<evidence type="ECO:0000313" key="11">
    <source>
        <dbReference type="Proteomes" id="UP000744769"/>
    </source>
</evidence>
<evidence type="ECO:0000256" key="7">
    <source>
        <dbReference type="SAM" id="Phobius"/>
    </source>
</evidence>